<proteinExistence type="predicted"/>
<gene>
    <name evidence="1" type="ORF">METZ01_LOCUS438547</name>
</gene>
<accession>A0A382YR40</accession>
<feature type="non-terminal residue" evidence="1">
    <location>
        <position position="1"/>
    </location>
</feature>
<name>A0A382YR40_9ZZZZ</name>
<protein>
    <submittedName>
        <fullName evidence="1">Uncharacterized protein</fullName>
    </submittedName>
</protein>
<dbReference type="EMBL" id="UINC01177846">
    <property type="protein sequence ID" value="SVD85693.1"/>
    <property type="molecule type" value="Genomic_DNA"/>
</dbReference>
<dbReference type="AlphaFoldDB" id="A0A382YR40"/>
<evidence type="ECO:0000313" key="1">
    <source>
        <dbReference type="EMBL" id="SVD85693.1"/>
    </source>
</evidence>
<reference evidence="1" key="1">
    <citation type="submission" date="2018-05" db="EMBL/GenBank/DDBJ databases">
        <authorList>
            <person name="Lanie J.A."/>
            <person name="Ng W.-L."/>
            <person name="Kazmierczak K.M."/>
            <person name="Andrzejewski T.M."/>
            <person name="Davidsen T.M."/>
            <person name="Wayne K.J."/>
            <person name="Tettelin H."/>
            <person name="Glass J.I."/>
            <person name="Rusch D."/>
            <person name="Podicherti R."/>
            <person name="Tsui H.-C.T."/>
            <person name="Winkler M.E."/>
        </authorList>
    </citation>
    <scope>NUCLEOTIDE SEQUENCE</scope>
</reference>
<sequence length="40" mass="4694">FLIEEAWKAWPAYLPADELESGYPRWIVEEDPVMDTISEP</sequence>
<organism evidence="1">
    <name type="scientific">marine metagenome</name>
    <dbReference type="NCBI Taxonomy" id="408172"/>
    <lineage>
        <taxon>unclassified sequences</taxon>
        <taxon>metagenomes</taxon>
        <taxon>ecological metagenomes</taxon>
    </lineage>
</organism>